<keyword evidence="2" id="KW-0812">Transmembrane</keyword>
<keyword evidence="2" id="KW-0472">Membrane</keyword>
<dbReference type="AlphaFoldDB" id="A0A3N5B3Y8"/>
<keyword evidence="2" id="KW-1133">Transmembrane helix</keyword>
<comment type="caution">
    <text evidence="3">The sequence shown here is derived from an EMBL/GenBank/DDBJ whole genome shotgun (WGS) entry which is preliminary data.</text>
</comment>
<keyword evidence="4" id="KW-1185">Reference proteome</keyword>
<evidence type="ECO:0000256" key="1">
    <source>
        <dbReference type="SAM" id="Coils"/>
    </source>
</evidence>
<name>A0A3N5B3Y8_9BACI</name>
<sequence length="173" mass="20720">MKNKNFIRVLCVSLILFLSWSTYHYWNLYNELLEDSRDKHGMEIFELARSFDNLSELFLYNEQPHELSKTFFGIANPHAKMSRINGDYRGRPISYNEFEEPLNYLYKKLEDDITKEESELIHEKVKEVADLYYSVTDTDLSEMLTEVSRERLEEKSNQALNILNELVRELEKY</sequence>
<dbReference type="Proteomes" id="UP000276443">
    <property type="component" value="Unassembled WGS sequence"/>
</dbReference>
<evidence type="ECO:0000313" key="3">
    <source>
        <dbReference type="EMBL" id="RPF50270.1"/>
    </source>
</evidence>
<organism evidence="3 4">
    <name type="scientific">Aquisalibacillus elongatus</name>
    <dbReference type="NCBI Taxonomy" id="485577"/>
    <lineage>
        <taxon>Bacteria</taxon>
        <taxon>Bacillati</taxon>
        <taxon>Bacillota</taxon>
        <taxon>Bacilli</taxon>
        <taxon>Bacillales</taxon>
        <taxon>Bacillaceae</taxon>
        <taxon>Aquisalibacillus</taxon>
    </lineage>
</organism>
<evidence type="ECO:0000313" key="4">
    <source>
        <dbReference type="Proteomes" id="UP000276443"/>
    </source>
</evidence>
<reference evidence="3 4" key="1">
    <citation type="submission" date="2018-11" db="EMBL/GenBank/DDBJ databases">
        <title>Genomic Encyclopedia of Type Strains, Phase IV (KMG-IV): sequencing the most valuable type-strain genomes for metagenomic binning, comparative biology and taxonomic classification.</title>
        <authorList>
            <person name="Goeker M."/>
        </authorList>
    </citation>
    <scope>NUCLEOTIDE SEQUENCE [LARGE SCALE GENOMIC DNA]</scope>
    <source>
        <strain evidence="3 4">DSM 18090</strain>
    </source>
</reference>
<accession>A0A3N5B3Y8</accession>
<dbReference type="EMBL" id="RKRF01000013">
    <property type="protein sequence ID" value="RPF50270.1"/>
    <property type="molecule type" value="Genomic_DNA"/>
</dbReference>
<keyword evidence="1" id="KW-0175">Coiled coil</keyword>
<protein>
    <submittedName>
        <fullName evidence="3">Uncharacterized protein</fullName>
    </submittedName>
</protein>
<feature type="coiled-coil region" evidence="1">
    <location>
        <begin position="106"/>
        <end position="169"/>
    </location>
</feature>
<evidence type="ECO:0000256" key="2">
    <source>
        <dbReference type="SAM" id="Phobius"/>
    </source>
</evidence>
<proteinExistence type="predicted"/>
<feature type="transmembrane region" description="Helical" evidence="2">
    <location>
        <begin position="7"/>
        <end position="26"/>
    </location>
</feature>
<gene>
    <name evidence="3" type="ORF">EDC24_2705</name>
</gene>